<dbReference type="KEGG" id="hfv:R50_0247"/>
<dbReference type="AlphaFoldDB" id="A0A6F8ZDN7"/>
<name>A0A6F8ZDN7_9FIRM</name>
<evidence type="ECO:0000313" key="3">
    <source>
        <dbReference type="Proteomes" id="UP000503399"/>
    </source>
</evidence>
<dbReference type="EMBL" id="LR778114">
    <property type="protein sequence ID" value="CAB1127753.1"/>
    <property type="molecule type" value="Genomic_DNA"/>
</dbReference>
<feature type="transmembrane region" description="Helical" evidence="1">
    <location>
        <begin position="42"/>
        <end position="63"/>
    </location>
</feature>
<protein>
    <submittedName>
        <fullName evidence="2">Uncharacterized protein</fullName>
    </submittedName>
</protein>
<keyword evidence="3" id="KW-1185">Reference proteome</keyword>
<feature type="transmembrane region" description="Helical" evidence="1">
    <location>
        <begin position="7"/>
        <end position="30"/>
    </location>
</feature>
<evidence type="ECO:0000256" key="1">
    <source>
        <dbReference type="SAM" id="Phobius"/>
    </source>
</evidence>
<keyword evidence="1" id="KW-0812">Transmembrane</keyword>
<organism evidence="2 3">
    <name type="scientific">Candidatus Hydrogenisulfobacillus filiaventi</name>
    <dbReference type="NCBI Taxonomy" id="2707344"/>
    <lineage>
        <taxon>Bacteria</taxon>
        <taxon>Bacillati</taxon>
        <taxon>Bacillota</taxon>
        <taxon>Clostridia</taxon>
        <taxon>Eubacteriales</taxon>
        <taxon>Clostridiales Family XVII. Incertae Sedis</taxon>
        <taxon>Candidatus Hydrogenisulfobacillus</taxon>
    </lineage>
</organism>
<proteinExistence type="predicted"/>
<evidence type="ECO:0000313" key="2">
    <source>
        <dbReference type="EMBL" id="CAB1127753.1"/>
    </source>
</evidence>
<keyword evidence="1" id="KW-0472">Membrane</keyword>
<reference evidence="2 3" key="1">
    <citation type="submission" date="2020-02" db="EMBL/GenBank/DDBJ databases">
        <authorList>
            <person name="Hogendoorn C."/>
        </authorList>
    </citation>
    <scope>NUCLEOTIDE SEQUENCE [LARGE SCALE GENOMIC DNA]</scope>
    <source>
        <strain evidence="2">R501</strain>
    </source>
</reference>
<sequence>MNHRWKGLVALVIQIRLIGISVPYVPAYLIGQSHHALSPKAAFLPVVFIAVLSVGLLLGLWLHPPSVTAEERRLNS</sequence>
<accession>A0A6F8ZDN7</accession>
<keyword evidence="1" id="KW-1133">Transmembrane helix</keyword>
<gene>
    <name evidence="2" type="ORF">R50_0247</name>
</gene>
<dbReference type="Proteomes" id="UP000503399">
    <property type="component" value="Chromosome"/>
</dbReference>